<sequence>MSSRRGIVRDSGNCTTPTSSSMYSAAEECRNDLLTLEERTQAELKEIERKKLLRRISLLRIRAAKARLAKYDDNS</sequence>
<dbReference type="InParanoid" id="A0A1E7FSX1"/>
<evidence type="ECO:0000256" key="1">
    <source>
        <dbReference type="SAM" id="MobiDB-lite"/>
    </source>
</evidence>
<dbReference type="AlphaFoldDB" id="A0A1E7FSX1"/>
<name>A0A1E7FSX1_9STRA</name>
<proteinExistence type="predicted"/>
<reference evidence="2 3" key="1">
    <citation type="submission" date="2016-09" db="EMBL/GenBank/DDBJ databases">
        <title>Extensive genetic diversity and differential bi-allelic expression allows diatom success in the polar Southern Ocean.</title>
        <authorList>
            <consortium name="DOE Joint Genome Institute"/>
            <person name="Mock T."/>
            <person name="Otillar R.P."/>
            <person name="Strauss J."/>
            <person name="Dupont C."/>
            <person name="Frickenhaus S."/>
            <person name="Maumus F."/>
            <person name="Mcmullan M."/>
            <person name="Sanges R."/>
            <person name="Schmutz J."/>
            <person name="Toseland A."/>
            <person name="Valas R."/>
            <person name="Veluchamy A."/>
            <person name="Ward B.J."/>
            <person name="Allen A."/>
            <person name="Barry K."/>
            <person name="Falciatore A."/>
            <person name="Ferrante M."/>
            <person name="Fortunato A.E."/>
            <person name="Gloeckner G."/>
            <person name="Gruber A."/>
            <person name="Hipkin R."/>
            <person name="Janech M."/>
            <person name="Kroth P."/>
            <person name="Leese F."/>
            <person name="Lindquist E."/>
            <person name="Lyon B.R."/>
            <person name="Martin J."/>
            <person name="Mayer C."/>
            <person name="Parker M."/>
            <person name="Quesneville H."/>
            <person name="Raymond J."/>
            <person name="Uhlig C."/>
            <person name="Valentin K.U."/>
            <person name="Worden A.Z."/>
            <person name="Armbrust E.V."/>
            <person name="Bowler C."/>
            <person name="Green B."/>
            <person name="Moulton V."/>
            <person name="Van Oosterhout C."/>
            <person name="Grigoriev I."/>
        </authorList>
    </citation>
    <scope>NUCLEOTIDE SEQUENCE [LARGE SCALE GENOMIC DNA]</scope>
    <source>
        <strain evidence="2 3">CCMP1102</strain>
    </source>
</reference>
<feature type="region of interest" description="Disordered" evidence="1">
    <location>
        <begin position="1"/>
        <end position="22"/>
    </location>
</feature>
<evidence type="ECO:0000313" key="3">
    <source>
        <dbReference type="Proteomes" id="UP000095751"/>
    </source>
</evidence>
<dbReference type="Proteomes" id="UP000095751">
    <property type="component" value="Unassembled WGS sequence"/>
</dbReference>
<feature type="compositionally biased region" description="Polar residues" evidence="1">
    <location>
        <begin position="12"/>
        <end position="22"/>
    </location>
</feature>
<dbReference type="KEGG" id="fcy:FRACYDRAFT_267885"/>
<gene>
    <name evidence="2" type="ORF">FRACYDRAFT_267885</name>
</gene>
<protein>
    <submittedName>
        <fullName evidence="2">Uncharacterized protein</fullName>
    </submittedName>
</protein>
<dbReference type="EMBL" id="KV784354">
    <property type="protein sequence ID" value="OEU21204.1"/>
    <property type="molecule type" value="Genomic_DNA"/>
</dbReference>
<organism evidence="2 3">
    <name type="scientific">Fragilariopsis cylindrus CCMP1102</name>
    <dbReference type="NCBI Taxonomy" id="635003"/>
    <lineage>
        <taxon>Eukaryota</taxon>
        <taxon>Sar</taxon>
        <taxon>Stramenopiles</taxon>
        <taxon>Ochrophyta</taxon>
        <taxon>Bacillariophyta</taxon>
        <taxon>Bacillariophyceae</taxon>
        <taxon>Bacillariophycidae</taxon>
        <taxon>Bacillariales</taxon>
        <taxon>Bacillariaceae</taxon>
        <taxon>Fragilariopsis</taxon>
    </lineage>
</organism>
<accession>A0A1E7FSX1</accession>
<keyword evidence="3" id="KW-1185">Reference proteome</keyword>
<evidence type="ECO:0000313" key="2">
    <source>
        <dbReference type="EMBL" id="OEU21204.1"/>
    </source>
</evidence>